<evidence type="ECO:0000256" key="8">
    <source>
        <dbReference type="RuleBase" id="RU365081"/>
    </source>
</evidence>
<evidence type="ECO:0000256" key="6">
    <source>
        <dbReference type="ARBA" id="ARBA00023242"/>
    </source>
</evidence>
<dbReference type="GO" id="GO:0003755">
    <property type="term" value="F:peptidyl-prolyl cis-trans isomerase activity"/>
    <property type="evidence" value="ECO:0007669"/>
    <property type="project" value="UniProtKB-UniRule"/>
</dbReference>
<evidence type="ECO:0000256" key="2">
    <source>
        <dbReference type="ARBA" id="ARBA00004123"/>
    </source>
</evidence>
<keyword evidence="5 8" id="KW-0413">Isomerase</keyword>
<gene>
    <name evidence="12" type="ORF">PTTT1_LOCUS47835</name>
</gene>
<feature type="compositionally biased region" description="Basic and acidic residues" evidence="9">
    <location>
        <begin position="444"/>
        <end position="456"/>
    </location>
</feature>
<organism evidence="12">
    <name type="scientific">Phaeodactylum tricornutum</name>
    <name type="common">Diatom</name>
    <dbReference type="NCBI Taxonomy" id="2850"/>
    <lineage>
        <taxon>Eukaryota</taxon>
        <taxon>Sar</taxon>
        <taxon>Stramenopiles</taxon>
        <taxon>Ochrophyta</taxon>
        <taxon>Bacillariophyta</taxon>
        <taxon>Bacillariophyceae</taxon>
        <taxon>Bacillariophycidae</taxon>
        <taxon>Naviculales</taxon>
        <taxon>Phaeodactylaceae</taxon>
        <taxon>Phaeodactylum</taxon>
    </lineage>
</organism>
<evidence type="ECO:0000256" key="4">
    <source>
        <dbReference type="ARBA" id="ARBA00023110"/>
    </source>
</evidence>
<evidence type="ECO:0000256" key="9">
    <source>
        <dbReference type="SAM" id="MobiDB-lite"/>
    </source>
</evidence>
<dbReference type="InterPro" id="IPR035979">
    <property type="entry name" value="RBD_domain_sf"/>
</dbReference>
<comment type="similarity">
    <text evidence="8">Belongs to the cyclophilin-type PPIase family. PPIL4 subfamily.</text>
</comment>
<evidence type="ECO:0000256" key="3">
    <source>
        <dbReference type="ARBA" id="ARBA00022884"/>
    </source>
</evidence>
<reference evidence="12" key="1">
    <citation type="submission" date="2022-02" db="EMBL/GenBank/DDBJ databases">
        <authorList>
            <person name="Giguere J D."/>
        </authorList>
    </citation>
    <scope>NUCLEOTIDE SEQUENCE</scope>
    <source>
        <strain evidence="12">CCAP 1055/1</strain>
    </source>
</reference>
<comment type="subcellular location">
    <subcellularLocation>
        <location evidence="2 8">Nucleus</location>
    </subcellularLocation>
</comment>
<evidence type="ECO:0000256" key="7">
    <source>
        <dbReference type="PROSITE-ProRule" id="PRU00176"/>
    </source>
</evidence>
<dbReference type="EC" id="5.2.1.8" evidence="8"/>
<evidence type="ECO:0000313" key="12">
    <source>
        <dbReference type="EMBL" id="CAG9291619.1"/>
    </source>
</evidence>
<dbReference type="SUPFAM" id="SSF54928">
    <property type="entry name" value="RNA-binding domain, RBD"/>
    <property type="match status" value="1"/>
</dbReference>
<evidence type="ECO:0000256" key="5">
    <source>
        <dbReference type="ARBA" id="ARBA00023235"/>
    </source>
</evidence>
<dbReference type="Pfam" id="PF00160">
    <property type="entry name" value="Pro_isomerase"/>
    <property type="match status" value="1"/>
</dbReference>
<feature type="region of interest" description="Disordered" evidence="9">
    <location>
        <begin position="404"/>
        <end position="638"/>
    </location>
</feature>
<dbReference type="InterPro" id="IPR002130">
    <property type="entry name" value="Cyclophilin-type_PPIase_dom"/>
</dbReference>
<dbReference type="Proteomes" id="UP000836788">
    <property type="component" value="Chromosome 6"/>
</dbReference>
<dbReference type="PANTHER" id="PTHR45843:SF1">
    <property type="entry name" value="PEPTIDYL-PROLYL CIS-TRANS ISOMERASE-LIKE 4"/>
    <property type="match status" value="1"/>
</dbReference>
<keyword evidence="6 8" id="KW-0539">Nucleus</keyword>
<feature type="domain" description="RRM" evidence="11">
    <location>
        <begin position="315"/>
        <end position="393"/>
    </location>
</feature>
<feature type="compositionally biased region" description="Basic and acidic residues" evidence="9">
    <location>
        <begin position="591"/>
        <end position="627"/>
    </location>
</feature>
<sequence length="638" mass="72793">MNGGLTLRLAREGSIKNLTMAVLLETDVGDMVIDLDVEGSPELSRNLLKLCKARYYTKTLIYNVNSRFCQAGDPIGDGTGGGCMYGLLDQHSSSPLADIRQSQRRFLKGKGRKLSASECREKGRVVATELNGVPDTIGSQFLITLESGEGRALDGYVRSSIVSDEASKESGKSVSSFLSLGTVAEDVDGALDKIAASYCDPDGRPYADIRIIRALVIHDPFDDPEGMDELLAKRDVVVHAESGRVTSSPSPERPVEEAVAVRIPISQIEPDEEGLTEVELRRREEQAQKQEDRGRAVVLEMLGDLPDADIKAPENVLFICKLNPITQDEDLELIFSRFDPTVKVEIIRDQSTGKSLQYAFAEFEEKQQAVEAYFKMNNALVDDRRIKVDFSQSVSKIWNKYTQKMRMPTGGPGGTFQNSASTGPGVSRGRGGRHSCQGGNWQVRNDDRHRPSERSVMRSYYGSPNRSNDDRHRDSRRSADARKMDWQRDHRDKRERQRSDDPSSHSKGDRNGSRHRGRAGDGDRRKRDERTHEDRENDRERHYHTERDAGRIDDGRSHSVRREYDRVERKRKDRTGYDDNYHRRSKSSHRHRDEGHKERRRDKERSYSGEDSHRKSEHRDRDHERSRRDSKRKRRSRS</sequence>
<dbReference type="Pfam" id="PF00076">
    <property type="entry name" value="RRM_1"/>
    <property type="match status" value="1"/>
</dbReference>
<dbReference type="PROSITE" id="PS50072">
    <property type="entry name" value="CSA_PPIASE_2"/>
    <property type="match status" value="1"/>
</dbReference>
<dbReference type="GO" id="GO:0005634">
    <property type="term" value="C:nucleus"/>
    <property type="evidence" value="ECO:0007669"/>
    <property type="project" value="UniProtKB-SubCell"/>
</dbReference>
<feature type="compositionally biased region" description="Basic residues" evidence="9">
    <location>
        <begin position="628"/>
        <end position="638"/>
    </location>
</feature>
<evidence type="ECO:0000259" key="10">
    <source>
        <dbReference type="PROSITE" id="PS50072"/>
    </source>
</evidence>
<dbReference type="Gene3D" id="2.40.100.10">
    <property type="entry name" value="Cyclophilin-like"/>
    <property type="match status" value="1"/>
</dbReference>
<dbReference type="EMBL" id="OU594947">
    <property type="protein sequence ID" value="CAG9291619.1"/>
    <property type="molecule type" value="Genomic_DNA"/>
</dbReference>
<feature type="compositionally biased region" description="Basic and acidic residues" evidence="9">
    <location>
        <begin position="467"/>
        <end position="582"/>
    </location>
</feature>
<dbReference type="PROSITE" id="PS50102">
    <property type="entry name" value="RRM"/>
    <property type="match status" value="1"/>
</dbReference>
<dbReference type="InterPro" id="IPR035542">
    <property type="entry name" value="CRIP"/>
</dbReference>
<dbReference type="PANTHER" id="PTHR45843">
    <property type="entry name" value="PEPTIDYL-PROLYL CIS-TRANS ISOMERASE-LIKE 4"/>
    <property type="match status" value="1"/>
</dbReference>
<dbReference type="InterPro" id="IPR012677">
    <property type="entry name" value="Nucleotide-bd_a/b_plait_sf"/>
</dbReference>
<proteinExistence type="inferred from homology"/>
<protein>
    <recommendedName>
        <fullName evidence="8">Peptidyl-prolyl cis-trans isomerase</fullName>
        <shortName evidence="8">PPIase</shortName>
        <ecNumber evidence="8">5.2.1.8</ecNumber>
    </recommendedName>
</protein>
<accession>A0A8J9SVX7</accession>
<feature type="domain" description="PPIase cyclophilin-type" evidence="10">
    <location>
        <begin position="25"/>
        <end position="216"/>
    </location>
</feature>
<dbReference type="Gene3D" id="3.30.70.330">
    <property type="match status" value="1"/>
</dbReference>
<dbReference type="InterPro" id="IPR000504">
    <property type="entry name" value="RRM_dom"/>
</dbReference>
<comment type="catalytic activity">
    <reaction evidence="1 8">
        <text>[protein]-peptidylproline (omega=180) = [protein]-peptidylproline (omega=0)</text>
        <dbReference type="Rhea" id="RHEA:16237"/>
        <dbReference type="Rhea" id="RHEA-COMP:10747"/>
        <dbReference type="Rhea" id="RHEA-COMP:10748"/>
        <dbReference type="ChEBI" id="CHEBI:83833"/>
        <dbReference type="ChEBI" id="CHEBI:83834"/>
        <dbReference type="EC" id="5.2.1.8"/>
    </reaction>
</comment>
<keyword evidence="4 8" id="KW-0697">Rotamase</keyword>
<dbReference type="AlphaFoldDB" id="A0A8J9SVX7"/>
<dbReference type="InterPro" id="IPR029000">
    <property type="entry name" value="Cyclophilin-like_dom_sf"/>
</dbReference>
<keyword evidence="3 7" id="KW-0694">RNA-binding</keyword>
<comment type="function">
    <text evidence="8">PPIases accelerate the folding of proteins. It catalyzes the cis-trans isomerization of proline imidic peptide bonds in oligopeptides.</text>
</comment>
<dbReference type="CDD" id="cd12235">
    <property type="entry name" value="RRM_PPIL4"/>
    <property type="match status" value="1"/>
</dbReference>
<evidence type="ECO:0000256" key="1">
    <source>
        <dbReference type="ARBA" id="ARBA00000971"/>
    </source>
</evidence>
<dbReference type="SUPFAM" id="SSF50891">
    <property type="entry name" value="Cyclophilin-like"/>
    <property type="match status" value="1"/>
</dbReference>
<dbReference type="GO" id="GO:0003723">
    <property type="term" value="F:RNA binding"/>
    <property type="evidence" value="ECO:0007669"/>
    <property type="project" value="UniProtKB-UniRule"/>
</dbReference>
<evidence type="ECO:0000259" key="11">
    <source>
        <dbReference type="PROSITE" id="PS50102"/>
    </source>
</evidence>
<dbReference type="SMART" id="SM00360">
    <property type="entry name" value="RRM"/>
    <property type="match status" value="1"/>
</dbReference>
<name>A0A8J9SVX7_PHATR</name>
<feature type="compositionally biased region" description="Polar residues" evidence="9">
    <location>
        <begin position="415"/>
        <end position="424"/>
    </location>
</feature>